<evidence type="ECO:0000313" key="7">
    <source>
        <dbReference type="Proteomes" id="UP000467700"/>
    </source>
</evidence>
<evidence type="ECO:0000313" key="6">
    <source>
        <dbReference type="EMBL" id="CAA7263305.1"/>
    </source>
</evidence>
<keyword evidence="1" id="KW-0346">Stress response</keyword>
<evidence type="ECO:0000259" key="5">
    <source>
        <dbReference type="PROSITE" id="PS01031"/>
    </source>
</evidence>
<evidence type="ECO:0000256" key="2">
    <source>
        <dbReference type="PROSITE-ProRule" id="PRU00285"/>
    </source>
</evidence>
<dbReference type="PANTHER" id="PTHR11527">
    <property type="entry name" value="HEAT-SHOCK PROTEIN 20 FAMILY MEMBER"/>
    <property type="match status" value="1"/>
</dbReference>
<keyword evidence="4" id="KW-0732">Signal</keyword>
<dbReference type="InterPro" id="IPR002068">
    <property type="entry name" value="A-crystallin/Hsp20_dom"/>
</dbReference>
<name>A0A8S0VRF6_CYCAE</name>
<organism evidence="6 7">
    <name type="scientific">Cyclocybe aegerita</name>
    <name type="common">Black poplar mushroom</name>
    <name type="synonym">Agrocybe aegerita</name>
    <dbReference type="NCBI Taxonomy" id="1973307"/>
    <lineage>
        <taxon>Eukaryota</taxon>
        <taxon>Fungi</taxon>
        <taxon>Dikarya</taxon>
        <taxon>Basidiomycota</taxon>
        <taxon>Agaricomycotina</taxon>
        <taxon>Agaricomycetes</taxon>
        <taxon>Agaricomycetidae</taxon>
        <taxon>Agaricales</taxon>
        <taxon>Agaricineae</taxon>
        <taxon>Bolbitiaceae</taxon>
        <taxon>Cyclocybe</taxon>
    </lineage>
</organism>
<feature type="domain" description="SHSP" evidence="5">
    <location>
        <begin position="76"/>
        <end position="190"/>
    </location>
</feature>
<dbReference type="InterPro" id="IPR031107">
    <property type="entry name" value="Small_HSP"/>
</dbReference>
<dbReference type="Gene3D" id="2.60.40.790">
    <property type="match status" value="1"/>
</dbReference>
<protein>
    <recommendedName>
        <fullName evidence="5">SHSP domain-containing protein</fullName>
    </recommendedName>
</protein>
<evidence type="ECO:0000256" key="1">
    <source>
        <dbReference type="ARBA" id="ARBA00023016"/>
    </source>
</evidence>
<feature type="chain" id="PRO_5035906550" description="SHSP domain-containing protein" evidence="4">
    <location>
        <begin position="17"/>
        <end position="190"/>
    </location>
</feature>
<accession>A0A8S0VRF6</accession>
<dbReference type="Proteomes" id="UP000467700">
    <property type="component" value="Unassembled WGS sequence"/>
</dbReference>
<evidence type="ECO:0000256" key="3">
    <source>
        <dbReference type="RuleBase" id="RU003616"/>
    </source>
</evidence>
<keyword evidence="7" id="KW-1185">Reference proteome</keyword>
<dbReference type="AlphaFoldDB" id="A0A8S0VRF6"/>
<dbReference type="OrthoDB" id="1431247at2759"/>
<dbReference type="PROSITE" id="PS01031">
    <property type="entry name" value="SHSP"/>
    <property type="match status" value="1"/>
</dbReference>
<dbReference type="Pfam" id="PF00011">
    <property type="entry name" value="HSP20"/>
    <property type="match status" value="1"/>
</dbReference>
<feature type="signal peptide" evidence="4">
    <location>
        <begin position="1"/>
        <end position="16"/>
    </location>
</feature>
<dbReference type="InterPro" id="IPR008978">
    <property type="entry name" value="HSP20-like_chaperone"/>
</dbReference>
<proteinExistence type="inferred from homology"/>
<evidence type="ECO:0000256" key="4">
    <source>
        <dbReference type="SAM" id="SignalP"/>
    </source>
</evidence>
<reference evidence="6 7" key="1">
    <citation type="submission" date="2020-01" db="EMBL/GenBank/DDBJ databases">
        <authorList>
            <person name="Gupta K D."/>
        </authorList>
    </citation>
    <scope>NUCLEOTIDE SEQUENCE [LARGE SCALE GENOMIC DNA]</scope>
</reference>
<dbReference type="CDD" id="cd06464">
    <property type="entry name" value="ACD_sHsps-like"/>
    <property type="match status" value="1"/>
</dbReference>
<gene>
    <name evidence="6" type="ORF">AAE3_LOCUS5588</name>
</gene>
<dbReference type="EMBL" id="CACVBS010000039">
    <property type="protein sequence ID" value="CAA7263305.1"/>
    <property type="molecule type" value="Genomic_DNA"/>
</dbReference>
<dbReference type="SUPFAM" id="SSF49764">
    <property type="entry name" value="HSP20-like chaperones"/>
    <property type="match status" value="1"/>
</dbReference>
<sequence>MSTLSVGLSIFPTVTTYPLWALVLSPTNQRYFCMSNVLFYEPFYDFERLFEQAWAARQQGATANTQTHAPNTRPDGILRPFRPRMDLHEDAENNVVTATFELPGLKKENVHIDIHNHRVTVSAESRQSERFHERGFAIRERRIGKFSRTLQLPVGVKDEEIKASMEHGLLTLSFPKSATDLPPKKAITIQ</sequence>
<comment type="caution">
    <text evidence="6">The sequence shown here is derived from an EMBL/GenBank/DDBJ whole genome shotgun (WGS) entry which is preliminary data.</text>
</comment>
<comment type="similarity">
    <text evidence="2 3">Belongs to the small heat shock protein (HSP20) family.</text>
</comment>